<organism evidence="13 14">
    <name type="scientific">Hibiscus sabdariffa</name>
    <name type="common">roselle</name>
    <dbReference type="NCBI Taxonomy" id="183260"/>
    <lineage>
        <taxon>Eukaryota</taxon>
        <taxon>Viridiplantae</taxon>
        <taxon>Streptophyta</taxon>
        <taxon>Embryophyta</taxon>
        <taxon>Tracheophyta</taxon>
        <taxon>Spermatophyta</taxon>
        <taxon>Magnoliopsida</taxon>
        <taxon>eudicotyledons</taxon>
        <taxon>Gunneridae</taxon>
        <taxon>Pentapetalae</taxon>
        <taxon>rosids</taxon>
        <taxon>malvids</taxon>
        <taxon>Malvales</taxon>
        <taxon>Malvaceae</taxon>
        <taxon>Malvoideae</taxon>
        <taxon>Hibiscus</taxon>
    </lineage>
</organism>
<comment type="similarity">
    <text evidence="2">Belongs to the eukaryotic ribosomal protein eL31 family.</text>
</comment>
<dbReference type="SUPFAM" id="SSF63411">
    <property type="entry name" value="LuxS/MPP-like metallohydrolase"/>
    <property type="match status" value="2"/>
</dbReference>
<dbReference type="InterPro" id="IPR011249">
    <property type="entry name" value="Metalloenz_LuxS/M16"/>
</dbReference>
<dbReference type="InterPro" id="IPR011765">
    <property type="entry name" value="Pept_M16_N"/>
</dbReference>
<keyword evidence="9" id="KW-0687">Ribonucleoprotein</keyword>
<evidence type="ECO:0000313" key="13">
    <source>
        <dbReference type="EMBL" id="KAK8581794.1"/>
    </source>
</evidence>
<keyword evidence="4" id="KW-0479">Metal-binding</keyword>
<dbReference type="SMART" id="SM01380">
    <property type="entry name" value="Ribosomal_L31e"/>
    <property type="match status" value="1"/>
</dbReference>
<dbReference type="InterPro" id="IPR020052">
    <property type="entry name" value="Ribosomal_eL31_CS"/>
</dbReference>
<dbReference type="Gene3D" id="3.10.440.10">
    <property type="match status" value="1"/>
</dbReference>
<dbReference type="PROSITE" id="PS00143">
    <property type="entry name" value="INSULINASE"/>
    <property type="match status" value="1"/>
</dbReference>
<evidence type="ECO:0000256" key="4">
    <source>
        <dbReference type="ARBA" id="ARBA00022723"/>
    </source>
</evidence>
<evidence type="ECO:0000259" key="11">
    <source>
        <dbReference type="Pfam" id="PF00675"/>
    </source>
</evidence>
<protein>
    <submittedName>
        <fullName evidence="13">Uncharacterized protein</fullName>
    </submittedName>
</protein>
<evidence type="ECO:0000256" key="7">
    <source>
        <dbReference type="ARBA" id="ARBA00022980"/>
    </source>
</evidence>
<feature type="coiled-coil region" evidence="10">
    <location>
        <begin position="146"/>
        <end position="177"/>
    </location>
</feature>
<feature type="domain" description="Peptidase M16 N-terminal" evidence="11">
    <location>
        <begin position="57"/>
        <end position="177"/>
    </location>
</feature>
<evidence type="ECO:0000313" key="14">
    <source>
        <dbReference type="Proteomes" id="UP001472677"/>
    </source>
</evidence>
<accession>A0ABR2FLH5</accession>
<evidence type="ECO:0000259" key="12">
    <source>
        <dbReference type="Pfam" id="PF05193"/>
    </source>
</evidence>
<evidence type="ECO:0000256" key="8">
    <source>
        <dbReference type="ARBA" id="ARBA00023049"/>
    </source>
</evidence>
<dbReference type="PANTHER" id="PTHR43690">
    <property type="entry name" value="NARDILYSIN"/>
    <property type="match status" value="1"/>
</dbReference>
<keyword evidence="6" id="KW-0862">Zinc</keyword>
<name>A0ABR2FLH5_9ROSI</name>
<proteinExistence type="inferred from homology"/>
<sequence length="1204" mass="135882">MDLFPTEKPRIAKKHGFRALKLVDVNLDQEFERRPLNVDYGTLNNGLTYYVHSNPRPRLRAALALAVNVGSVLEEENERGVAHIVEHLAFSATKRYTNHDIVKFLESIGAEFGACQNAVTSADDTVYELLVPIDKPELLSQAISVLAEFSSEIRILKDDLEKERGAVMEEYREIRNASGRMQDEHWTLMMEGSKYAERLPIGLEKVIQTVSSETVKQFYKKWYHIRNMAMIAVGDFPDTQSVVELIRTHFENKISAPGPPIIPLFSVPSHEEPRFSCFVGSKADGSAVMISYKMPVDELKTVKDYRDMLVESMFLHALNQRFFKISRGKDSPYFSCSAASDALVRPLKAYIMSSACKEKGTLQALESMLLEVARVRLHGFSEREVSFVRALLMSEIESAYLERDQMQSTSLRDEYIQHFIHNEPVIGIEYEAQLQKSILPYISASEVSKYAEKLQTSCSCVLKTIEPEASATIDDLKNVVSKINNLEKEGSIIPWDEEYIPKELVNVKPAPGYIVEQKKYSNIGATELNLSNGMQVLFTGFSYGGLSELPESEYFSCSMGSTIAGEIGVFGHKPSVLMEMLAGKRVEVGTKLGAYMRTFSGDCSPSDLETALQLIYQLFITNVIPGEEEVKIVMEMAEEAVRAQERDPYTAFANRVKEINYGNYYFFRPIRTSDLMKVDPVKACEYFNSCFKDPSTFTVVIAGNIDPSIAVPLILQYLGGIPKSPEAIFNYNRDDLKGLPFKFPTTIVREVVRSPMVQAQCSVQLCFPVVLKNGTMVEEIQCVGFLSKLIETKILQFLRFKYGQIYSACVSVFLSGNKPSRTGDVRGDMSINFSCDPEISSNLWLSARDLTNSVVEQVNIALGEVARLQEEGPTDQDIATVLEIEQRTHENGLQENYYWLERILRSYQSRVYSGDVGTSFKMTVSFGFANAETQACPSLHPVQVQDEGRSRVRGSLTPSTAQSALQRILPYPCKKHYTVVILMPRPRPPASRFTILRSLFQQNAFVRDAKSWQPAWGNIHGSLNGACMSRTLDCSPTMEIEVRTLFTDAQLYSSFRPSYCSRSPFLAFLDTQPGKDLALERVKMVEKTRGRKEEVVTREYTINLHKRLHGCTFKKKAPKAIKEIRKFAEKAMGTKDVRVDVKLNKHIWSRGIRSVPRRIRVRIARKRNDDEDAKEELYSLVTVAEIPAEGLKGLGTKVIDDDDE</sequence>
<keyword evidence="10" id="KW-0175">Coiled coil</keyword>
<dbReference type="CDD" id="cd00463">
    <property type="entry name" value="Ribosomal_L31e"/>
    <property type="match status" value="1"/>
</dbReference>
<dbReference type="Pfam" id="PF05193">
    <property type="entry name" value="Peptidase_M16_C"/>
    <property type="match status" value="2"/>
</dbReference>
<feature type="domain" description="Peptidase M16 C-terminal" evidence="12">
    <location>
        <begin position="685"/>
        <end position="881"/>
    </location>
</feature>
<evidence type="ECO:0000256" key="5">
    <source>
        <dbReference type="ARBA" id="ARBA00022801"/>
    </source>
</evidence>
<feature type="domain" description="Peptidase M16 C-terminal" evidence="12">
    <location>
        <begin position="210"/>
        <end position="390"/>
    </location>
</feature>
<dbReference type="InterPro" id="IPR050626">
    <property type="entry name" value="Peptidase_M16"/>
</dbReference>
<dbReference type="SUPFAM" id="SSF54575">
    <property type="entry name" value="Ribosomal protein L31e"/>
    <property type="match status" value="1"/>
</dbReference>
<reference evidence="13 14" key="1">
    <citation type="journal article" date="2024" name="G3 (Bethesda)">
        <title>Genome assembly of Hibiscus sabdariffa L. provides insights into metabolisms of medicinal natural products.</title>
        <authorList>
            <person name="Kim T."/>
        </authorList>
    </citation>
    <scope>NUCLEOTIDE SEQUENCE [LARGE SCALE GENOMIC DNA]</scope>
    <source>
        <strain evidence="13">TK-2024</strain>
        <tissue evidence="13">Old leaves</tissue>
    </source>
</reference>
<dbReference type="Proteomes" id="UP001472677">
    <property type="component" value="Unassembled WGS sequence"/>
</dbReference>
<keyword evidence="8" id="KW-0482">Metalloprotease</keyword>
<dbReference type="EMBL" id="JBBPBM010000006">
    <property type="protein sequence ID" value="KAK8581794.1"/>
    <property type="molecule type" value="Genomic_DNA"/>
</dbReference>
<evidence type="ECO:0000256" key="9">
    <source>
        <dbReference type="ARBA" id="ARBA00023274"/>
    </source>
</evidence>
<gene>
    <name evidence="13" type="ORF">V6N12_072002</name>
</gene>
<evidence type="ECO:0000256" key="6">
    <source>
        <dbReference type="ARBA" id="ARBA00022833"/>
    </source>
</evidence>
<dbReference type="Pfam" id="PF01198">
    <property type="entry name" value="Ribosomal_L31e"/>
    <property type="match status" value="1"/>
</dbReference>
<evidence type="ECO:0000256" key="1">
    <source>
        <dbReference type="ARBA" id="ARBA00007261"/>
    </source>
</evidence>
<evidence type="ECO:0000256" key="2">
    <source>
        <dbReference type="ARBA" id="ARBA00010808"/>
    </source>
</evidence>
<dbReference type="InterPro" id="IPR000054">
    <property type="entry name" value="Ribosomal_eL31"/>
</dbReference>
<dbReference type="Gene3D" id="3.30.830.10">
    <property type="entry name" value="Metalloenzyme, LuxS/M16 peptidase-like"/>
    <property type="match status" value="3"/>
</dbReference>
<comment type="caution">
    <text evidence="13">The sequence shown here is derived from an EMBL/GenBank/DDBJ whole genome shotgun (WGS) entry which is preliminary data.</text>
</comment>
<dbReference type="PANTHER" id="PTHR43690:SF34">
    <property type="entry name" value="ZINC PROTEASE PQQL-LIKE"/>
    <property type="match status" value="1"/>
</dbReference>
<keyword evidence="3" id="KW-0645">Protease</keyword>
<comment type="similarity">
    <text evidence="1">Belongs to the peptidase M16 family.</text>
</comment>
<dbReference type="Pfam" id="PF00675">
    <property type="entry name" value="Peptidase_M16"/>
    <property type="match status" value="1"/>
</dbReference>
<dbReference type="InterPro" id="IPR001431">
    <property type="entry name" value="Pept_M16_Zn_BS"/>
</dbReference>
<dbReference type="InterPro" id="IPR007863">
    <property type="entry name" value="Peptidase_M16_C"/>
</dbReference>
<evidence type="ECO:0000256" key="10">
    <source>
        <dbReference type="SAM" id="Coils"/>
    </source>
</evidence>
<dbReference type="InterPro" id="IPR023621">
    <property type="entry name" value="Ribosomal_eL31_dom_sf"/>
</dbReference>
<evidence type="ECO:0000256" key="3">
    <source>
        <dbReference type="ARBA" id="ARBA00022670"/>
    </source>
</evidence>
<dbReference type="PROSITE" id="PS01144">
    <property type="entry name" value="RIBOSOMAL_L31E"/>
    <property type="match status" value="1"/>
</dbReference>
<keyword evidence="14" id="KW-1185">Reference proteome</keyword>
<keyword evidence="5" id="KW-0378">Hydrolase</keyword>
<keyword evidence="7" id="KW-0689">Ribosomal protein</keyword>